<sequence length="75" mass="8708">MIKYGLLLPLFLLVFVLDIAVHRIEGCPSYSIIFLKIINYINSNKWKINLMLLINKMAFHTVIALLFCIAELIQK</sequence>
<proteinExistence type="predicted"/>
<evidence type="ECO:0000313" key="2">
    <source>
        <dbReference type="EMBL" id="CDG99350.1"/>
    </source>
</evidence>
<comment type="caution">
    <text evidence="2">The sequence shown here is derived from an EMBL/GenBank/DDBJ whole genome shotgun (WGS) entry which is preliminary data.</text>
</comment>
<evidence type="ECO:0000313" key="3">
    <source>
        <dbReference type="Proteomes" id="UP000028511"/>
    </source>
</evidence>
<organism evidence="2 3">
    <name type="scientific">Xenorhabdus bovienii str. puntauvense</name>
    <dbReference type="NCBI Taxonomy" id="1398201"/>
    <lineage>
        <taxon>Bacteria</taxon>
        <taxon>Pseudomonadati</taxon>
        <taxon>Pseudomonadota</taxon>
        <taxon>Gammaproteobacteria</taxon>
        <taxon>Enterobacterales</taxon>
        <taxon>Morganellaceae</taxon>
        <taxon>Xenorhabdus</taxon>
    </lineage>
</organism>
<keyword evidence="1" id="KW-0812">Transmembrane</keyword>
<accession>A0A077NNV5</accession>
<name>A0A077NNV5_XENBV</name>
<dbReference type="EMBL" id="CBSW010000302">
    <property type="protein sequence ID" value="CDG99350.1"/>
    <property type="molecule type" value="Genomic_DNA"/>
</dbReference>
<feature type="transmembrane region" description="Helical" evidence="1">
    <location>
        <begin position="50"/>
        <end position="73"/>
    </location>
</feature>
<gene>
    <name evidence="2" type="ORF">XBP1_930065</name>
</gene>
<protein>
    <submittedName>
        <fullName evidence="2">Uncharacterized protein</fullName>
    </submittedName>
</protein>
<dbReference type="AlphaFoldDB" id="A0A077NNV5"/>
<reference evidence="2" key="1">
    <citation type="submission" date="2013-07" db="EMBL/GenBank/DDBJ databases">
        <title>Sub-species coevolution in mutualistic symbiosis.</title>
        <authorList>
            <person name="Murfin K."/>
            <person name="Klassen J."/>
            <person name="Lee M."/>
            <person name="Forst S."/>
            <person name="Stock P."/>
            <person name="Goodrich-Blair H."/>
        </authorList>
    </citation>
    <scope>NUCLEOTIDE SEQUENCE [LARGE SCALE GENOMIC DNA]</scope>
    <source>
        <strain evidence="2">Puntauvense</strain>
    </source>
</reference>
<evidence type="ECO:0000256" key="1">
    <source>
        <dbReference type="SAM" id="Phobius"/>
    </source>
</evidence>
<dbReference type="Proteomes" id="UP000028511">
    <property type="component" value="Unassembled WGS sequence"/>
</dbReference>
<dbReference type="HOGENOM" id="CLU_2670251_0_0_6"/>
<keyword evidence="1" id="KW-0472">Membrane</keyword>
<keyword evidence="1" id="KW-1133">Transmembrane helix</keyword>